<keyword evidence="3" id="KW-1185">Reference proteome</keyword>
<comment type="caution">
    <text evidence="2">The sequence shown here is derived from an EMBL/GenBank/DDBJ whole genome shotgun (WGS) entry which is preliminary data.</text>
</comment>
<name>A0ABW1RZC0_9LACO</name>
<dbReference type="SUPFAM" id="SSF53067">
    <property type="entry name" value="Actin-like ATPase domain"/>
    <property type="match status" value="2"/>
</dbReference>
<dbReference type="Proteomes" id="UP001596282">
    <property type="component" value="Unassembled WGS sequence"/>
</dbReference>
<gene>
    <name evidence="2" type="ORF">ACFP5Y_06205</name>
</gene>
<dbReference type="InterPro" id="IPR052519">
    <property type="entry name" value="Euk-type_GlcNAc_Kinase"/>
</dbReference>
<accession>A0ABW1RZC0</accession>
<evidence type="ECO:0000313" key="2">
    <source>
        <dbReference type="EMBL" id="MFC6180806.1"/>
    </source>
</evidence>
<feature type="domain" description="ATPase BadF/BadG/BcrA/BcrD type" evidence="1">
    <location>
        <begin position="15"/>
        <end position="273"/>
    </location>
</feature>
<dbReference type="InterPro" id="IPR002731">
    <property type="entry name" value="ATPase_BadF"/>
</dbReference>
<reference evidence="3" key="1">
    <citation type="journal article" date="2019" name="Int. J. Syst. Evol. Microbiol.">
        <title>The Global Catalogue of Microorganisms (GCM) 10K type strain sequencing project: providing services to taxonomists for standard genome sequencing and annotation.</title>
        <authorList>
            <consortium name="The Broad Institute Genomics Platform"/>
            <consortium name="The Broad Institute Genome Sequencing Center for Infectious Disease"/>
            <person name="Wu L."/>
            <person name="Ma J."/>
        </authorList>
    </citation>
    <scope>NUCLEOTIDE SEQUENCE [LARGE SCALE GENOMIC DNA]</scope>
    <source>
        <strain evidence="3">CCM 8933</strain>
    </source>
</reference>
<evidence type="ECO:0000313" key="3">
    <source>
        <dbReference type="Proteomes" id="UP001596282"/>
    </source>
</evidence>
<dbReference type="InterPro" id="IPR043129">
    <property type="entry name" value="ATPase_NBD"/>
</dbReference>
<dbReference type="RefSeq" id="WP_171001446.1">
    <property type="nucleotide sequence ID" value="NZ_BJDJ01000008.1"/>
</dbReference>
<dbReference type="PANTHER" id="PTHR43190:SF3">
    <property type="entry name" value="N-ACETYL-D-GLUCOSAMINE KINASE"/>
    <property type="match status" value="1"/>
</dbReference>
<evidence type="ECO:0000259" key="1">
    <source>
        <dbReference type="Pfam" id="PF01869"/>
    </source>
</evidence>
<sequence length="306" mass="32829">MPYNTKGMSQMDYVIGVDCGGTNTTAIAYRLTGEPLKTTVTGPANLMVDDLRALNNIRNALQKLLASIDGTCQAITIGIAGLRAYQFVDRFRQQLNLPVENIQLMNDAQLALIAKLHGQAGLVTIAGTGSIVIGTDGQQQFSAGGWGHLLGDEGSGYHLSRMAVQQVTEEADDRQPTAFGQALLAHLGLKSVFELIDHFYQWDKGHVAKLAPFVLAQAAAGDPTATKIVQVATTGLATKIVQARHKGKWADDDPVKVAVAGSVLEKNTYYREQLQQALTATGLPFTYLPITPTISNAMAAVYAYQN</sequence>
<dbReference type="CDD" id="cd24007">
    <property type="entry name" value="ASKHA_NBD_eukNAGK-like"/>
    <property type="match status" value="1"/>
</dbReference>
<proteinExistence type="predicted"/>
<dbReference type="Pfam" id="PF01869">
    <property type="entry name" value="BcrAD_BadFG"/>
    <property type="match status" value="1"/>
</dbReference>
<dbReference type="Gene3D" id="3.30.420.40">
    <property type="match status" value="2"/>
</dbReference>
<dbReference type="PANTHER" id="PTHR43190">
    <property type="entry name" value="N-ACETYL-D-GLUCOSAMINE KINASE"/>
    <property type="match status" value="1"/>
</dbReference>
<protein>
    <submittedName>
        <fullName evidence="2">BadF/BadG/BcrA/BcrD ATPase family protein</fullName>
    </submittedName>
</protein>
<organism evidence="2 3">
    <name type="scientific">Lactiplantibacillus daowaiensis</name>
    <dbReference type="NCBI Taxonomy" id="2559918"/>
    <lineage>
        <taxon>Bacteria</taxon>
        <taxon>Bacillati</taxon>
        <taxon>Bacillota</taxon>
        <taxon>Bacilli</taxon>
        <taxon>Lactobacillales</taxon>
        <taxon>Lactobacillaceae</taxon>
        <taxon>Lactiplantibacillus</taxon>
    </lineage>
</organism>
<dbReference type="EMBL" id="JBHSSC010000016">
    <property type="protein sequence ID" value="MFC6180806.1"/>
    <property type="molecule type" value="Genomic_DNA"/>
</dbReference>